<accession>A0A0F9MPH6</accession>
<dbReference type="EMBL" id="LAZR01005277">
    <property type="protein sequence ID" value="KKN01297.1"/>
    <property type="molecule type" value="Genomic_DNA"/>
</dbReference>
<dbReference type="AlphaFoldDB" id="A0A0F9MPH6"/>
<comment type="caution">
    <text evidence="2">The sequence shown here is derived from an EMBL/GenBank/DDBJ whole genome shotgun (WGS) entry which is preliminary data.</text>
</comment>
<name>A0A0F9MPH6_9ZZZZ</name>
<protein>
    <submittedName>
        <fullName evidence="2">Uncharacterized protein</fullName>
    </submittedName>
</protein>
<gene>
    <name evidence="2" type="ORF">LCGC14_1129120</name>
</gene>
<feature type="compositionally biased region" description="Basic and acidic residues" evidence="1">
    <location>
        <begin position="8"/>
        <end position="20"/>
    </location>
</feature>
<feature type="region of interest" description="Disordered" evidence="1">
    <location>
        <begin position="1"/>
        <end position="36"/>
    </location>
</feature>
<reference evidence="2" key="1">
    <citation type="journal article" date="2015" name="Nature">
        <title>Complex archaea that bridge the gap between prokaryotes and eukaryotes.</title>
        <authorList>
            <person name="Spang A."/>
            <person name="Saw J.H."/>
            <person name="Jorgensen S.L."/>
            <person name="Zaremba-Niedzwiedzka K."/>
            <person name="Martijn J."/>
            <person name="Lind A.E."/>
            <person name="van Eijk R."/>
            <person name="Schleper C."/>
            <person name="Guy L."/>
            <person name="Ettema T.J."/>
        </authorList>
    </citation>
    <scope>NUCLEOTIDE SEQUENCE</scope>
</reference>
<evidence type="ECO:0000256" key="1">
    <source>
        <dbReference type="SAM" id="MobiDB-lite"/>
    </source>
</evidence>
<proteinExistence type="predicted"/>
<sequence length="36" mass="4200">MSKFNFADLEKDKKPNDLKPPKSPKRSIKLIKIKSE</sequence>
<feature type="compositionally biased region" description="Basic residues" evidence="1">
    <location>
        <begin position="22"/>
        <end position="36"/>
    </location>
</feature>
<organism evidence="2">
    <name type="scientific">marine sediment metagenome</name>
    <dbReference type="NCBI Taxonomy" id="412755"/>
    <lineage>
        <taxon>unclassified sequences</taxon>
        <taxon>metagenomes</taxon>
        <taxon>ecological metagenomes</taxon>
    </lineage>
</organism>
<evidence type="ECO:0000313" key="2">
    <source>
        <dbReference type="EMBL" id="KKN01297.1"/>
    </source>
</evidence>